<organism evidence="2 3">
    <name type="scientific">Auritidibacter ignavus</name>
    <dbReference type="NCBI Taxonomy" id="678932"/>
    <lineage>
        <taxon>Bacteria</taxon>
        <taxon>Bacillati</taxon>
        <taxon>Actinomycetota</taxon>
        <taxon>Actinomycetes</taxon>
        <taxon>Micrococcales</taxon>
        <taxon>Micrococcaceae</taxon>
        <taxon>Auritidibacter</taxon>
    </lineage>
</organism>
<evidence type="ECO:0000313" key="3">
    <source>
        <dbReference type="Proteomes" id="UP001224674"/>
    </source>
</evidence>
<dbReference type="AlphaFoldDB" id="A0AAJ6AHE6"/>
<gene>
    <name evidence="2" type="ORF">QDX21_08345</name>
</gene>
<reference evidence="2 3" key="1">
    <citation type="submission" date="2023-03" db="EMBL/GenBank/DDBJ databases">
        <title>Complete genome sequences of several Auritidibacter ignavus strains isolated from ear infections.</title>
        <authorList>
            <person name="Baehr T."/>
            <person name="Baumhoegger A.M."/>
        </authorList>
    </citation>
    <scope>NUCLEOTIDE SEQUENCE [LARGE SCALE GENOMIC DNA]</scope>
    <source>
        <strain evidence="2 3">BABAE-6</strain>
    </source>
</reference>
<feature type="compositionally biased region" description="Basic and acidic residues" evidence="1">
    <location>
        <begin position="278"/>
        <end position="297"/>
    </location>
</feature>
<proteinExistence type="predicted"/>
<dbReference type="RefSeq" id="WP_279674483.1">
    <property type="nucleotide sequence ID" value="NZ_CP122566.1"/>
</dbReference>
<accession>A0AAJ6AHE6</accession>
<keyword evidence="3" id="KW-1185">Reference proteome</keyword>
<protein>
    <recommendedName>
        <fullName evidence="4">EcsC family protein</fullName>
    </recommendedName>
</protein>
<sequence>MIKSRVARTVGTTFLSEKALTSAVHRAVDRQGQPTPGFQRAVLAALTVQRPVVLANLRRLRRRYPGATPAELADKITVLYLRSLTTTGAAAGGAGVIPGIGTLATLGISATGALGFIELSGLYAQSIAELNGVPTGDDQRGQALVMAIMLGDDGRRILAASLHQQSPEIDAGLSGMASASWIVTSLSGLTEGLFNRLQKSFFSWTAKSQSSHLLGRLVPFGIGAVIGGLGNRKLAIRVARHAQLLFGPMPSWHQLEAWGHPLALPVDKKLAKKRRRQSKDDQSGQRADDRAVNADEL</sequence>
<dbReference type="Proteomes" id="UP001224674">
    <property type="component" value="Chromosome"/>
</dbReference>
<evidence type="ECO:0008006" key="4">
    <source>
        <dbReference type="Google" id="ProtNLM"/>
    </source>
</evidence>
<name>A0AAJ6AHE6_9MICC</name>
<evidence type="ECO:0000313" key="2">
    <source>
        <dbReference type="EMBL" id="WGH92329.1"/>
    </source>
</evidence>
<dbReference type="EMBL" id="CP122566">
    <property type="protein sequence ID" value="WGH92329.1"/>
    <property type="molecule type" value="Genomic_DNA"/>
</dbReference>
<feature type="region of interest" description="Disordered" evidence="1">
    <location>
        <begin position="269"/>
        <end position="297"/>
    </location>
</feature>
<evidence type="ECO:0000256" key="1">
    <source>
        <dbReference type="SAM" id="MobiDB-lite"/>
    </source>
</evidence>